<feature type="domain" description="Four-carbon acid sugar kinase N-terminal" evidence="13">
    <location>
        <begin position="10"/>
        <end position="250"/>
    </location>
</feature>
<dbReference type="GO" id="GO:0016301">
    <property type="term" value="F:kinase activity"/>
    <property type="evidence" value="ECO:0007669"/>
    <property type="project" value="UniProtKB-KW"/>
</dbReference>
<evidence type="ECO:0000256" key="6">
    <source>
        <dbReference type="ARBA" id="ARBA00023277"/>
    </source>
</evidence>
<dbReference type="InterPro" id="IPR050007">
    <property type="entry name" value="OtnK"/>
</dbReference>
<gene>
    <name evidence="15" type="ORF">SAMN05444165_1145</name>
</gene>
<evidence type="ECO:0000256" key="12">
    <source>
        <dbReference type="ARBA" id="ARBA00041377"/>
    </source>
</evidence>
<dbReference type="InterPro" id="IPR031475">
    <property type="entry name" value="NBD_C"/>
</dbReference>
<comment type="function">
    <text evidence="9">Catalyzes the ATP-dependent phosphorylation of 3-oxo-tetronate to 3-oxo-tetronate 4-phosphate.</text>
</comment>
<evidence type="ECO:0000256" key="3">
    <source>
        <dbReference type="ARBA" id="ARBA00022741"/>
    </source>
</evidence>
<evidence type="ECO:0000256" key="5">
    <source>
        <dbReference type="ARBA" id="ARBA00022840"/>
    </source>
</evidence>
<dbReference type="Gene3D" id="3.40.50.10840">
    <property type="entry name" value="Putative sugar-binding, N-terminal domain"/>
    <property type="match status" value="1"/>
</dbReference>
<evidence type="ECO:0000259" key="13">
    <source>
        <dbReference type="Pfam" id="PF07005"/>
    </source>
</evidence>
<dbReference type="NCBIfam" id="NF043035">
    <property type="entry name" value="OxoTetrKin"/>
    <property type="match status" value="1"/>
</dbReference>
<name>A0A1N6H3J4_9BURK</name>
<keyword evidence="16" id="KW-1185">Reference proteome</keyword>
<dbReference type="SUPFAM" id="SSF142764">
    <property type="entry name" value="YgbK-like"/>
    <property type="match status" value="1"/>
</dbReference>
<feature type="domain" description="Four-carbon acid sugar kinase nucleotide binding" evidence="14">
    <location>
        <begin position="278"/>
        <end position="435"/>
    </location>
</feature>
<dbReference type="Proteomes" id="UP000185151">
    <property type="component" value="Unassembled WGS sequence"/>
</dbReference>
<dbReference type="Pfam" id="PF17042">
    <property type="entry name" value="NBD_C"/>
    <property type="match status" value="1"/>
</dbReference>
<comment type="catalytic activity">
    <reaction evidence="8">
        <text>3-dehydro-D-erythronate + ATP = 3-dehydro-4-O-phospho-D-erythronate + ADP + H(+)</text>
        <dbReference type="Rhea" id="RHEA:52556"/>
        <dbReference type="ChEBI" id="CHEBI:15378"/>
        <dbReference type="ChEBI" id="CHEBI:30616"/>
        <dbReference type="ChEBI" id="CHEBI:57958"/>
        <dbReference type="ChEBI" id="CHEBI:136593"/>
        <dbReference type="ChEBI" id="CHEBI:456216"/>
        <dbReference type="EC" id="2.7.1.217"/>
    </reaction>
</comment>
<comment type="catalytic activity">
    <reaction evidence="7">
        <text>3-dehydro-L-erythronate + ATP = 3-dehydro-4-O-phospho-L-erythronate + ADP + H(+)</text>
        <dbReference type="Rhea" id="RHEA:52552"/>
        <dbReference type="ChEBI" id="CHEBI:15378"/>
        <dbReference type="ChEBI" id="CHEBI:30616"/>
        <dbReference type="ChEBI" id="CHEBI:136592"/>
        <dbReference type="ChEBI" id="CHEBI:136670"/>
        <dbReference type="ChEBI" id="CHEBI:456216"/>
        <dbReference type="EC" id="2.7.1.217"/>
    </reaction>
</comment>
<evidence type="ECO:0000256" key="8">
    <source>
        <dbReference type="ARBA" id="ARBA00036346"/>
    </source>
</evidence>
<dbReference type="Pfam" id="PF07005">
    <property type="entry name" value="SBD_N"/>
    <property type="match status" value="1"/>
</dbReference>
<evidence type="ECO:0000259" key="14">
    <source>
        <dbReference type="Pfam" id="PF17042"/>
    </source>
</evidence>
<protein>
    <recommendedName>
        <fullName evidence="11">3-oxo-tetronate kinase</fullName>
        <ecNumber evidence="10">2.7.1.217</ecNumber>
    </recommendedName>
    <alternativeName>
        <fullName evidence="12">3-dehydrotetronate 4-kinase</fullName>
    </alternativeName>
</protein>
<keyword evidence="4" id="KW-0418">Kinase</keyword>
<evidence type="ECO:0000313" key="15">
    <source>
        <dbReference type="EMBL" id="SIO14350.1"/>
    </source>
</evidence>
<evidence type="ECO:0000313" key="16">
    <source>
        <dbReference type="Proteomes" id="UP000185151"/>
    </source>
</evidence>
<evidence type="ECO:0000256" key="1">
    <source>
        <dbReference type="ARBA" id="ARBA00005715"/>
    </source>
</evidence>
<keyword evidence="6" id="KW-0119">Carbohydrate metabolism</keyword>
<dbReference type="OrthoDB" id="191465at2"/>
<dbReference type="AlphaFoldDB" id="A0A1N6H3J4"/>
<keyword evidence="3" id="KW-0547">Nucleotide-binding</keyword>
<evidence type="ECO:0000256" key="2">
    <source>
        <dbReference type="ARBA" id="ARBA00022679"/>
    </source>
</evidence>
<dbReference type="InterPro" id="IPR042213">
    <property type="entry name" value="NBD_C_sf"/>
</dbReference>
<dbReference type="EC" id="2.7.1.217" evidence="10"/>
<proteinExistence type="inferred from homology"/>
<dbReference type="Gene3D" id="3.40.980.20">
    <property type="entry name" value="Four-carbon acid sugar kinase, nucleotide binding domain"/>
    <property type="match status" value="1"/>
</dbReference>
<accession>A0A1N6H3J4</accession>
<dbReference type="InterPro" id="IPR010737">
    <property type="entry name" value="4-carb_acid_sugar_kinase_N"/>
</dbReference>
<dbReference type="InterPro" id="IPR037051">
    <property type="entry name" value="4-carb_acid_sugar_kinase_N_sf"/>
</dbReference>
<dbReference type="EMBL" id="FSRU01000001">
    <property type="protein sequence ID" value="SIO14350.1"/>
    <property type="molecule type" value="Genomic_DNA"/>
</dbReference>
<evidence type="ECO:0000256" key="11">
    <source>
        <dbReference type="ARBA" id="ARBA00039461"/>
    </source>
</evidence>
<keyword evidence="5" id="KW-0067">ATP-binding</keyword>
<dbReference type="RefSeq" id="WP_074294620.1">
    <property type="nucleotide sequence ID" value="NZ_FSRU01000001.1"/>
</dbReference>
<comment type="similarity">
    <text evidence="1">Belongs to the four-carbon acid sugar kinase family.</text>
</comment>
<evidence type="ECO:0000256" key="4">
    <source>
        <dbReference type="ARBA" id="ARBA00022777"/>
    </source>
</evidence>
<evidence type="ECO:0000256" key="9">
    <source>
        <dbReference type="ARBA" id="ARBA00037335"/>
    </source>
</evidence>
<evidence type="ECO:0000256" key="7">
    <source>
        <dbReference type="ARBA" id="ARBA00035898"/>
    </source>
</evidence>
<sequence>MTTSSARPLLGCIADDFTGATDLANMLVRGGMRTVQTIGVPASDEPVEADALVVALKSRTIPAADAVTQSLAALDWLRAQGCRQFFFKYCSTFDSTEAGNIGPVADALLDALSGLDLGLGAGEERDVSAEAFTIACPAFPENGRTIYRGHLFVGDVLLNESGMENHPLTPMKDANLVRVLQRQTASKVGLVRYDSVAQGAATVRERFDALRRDGVRMAIADALSDADLHTLGEACANLKLITGGSGVALGLPANFRRAGLLSGTADAGQLPRVEGLSVVLAGSASKATNAQVAVWRESRPAFRIDPLAAARGEPVVEQALAFAREHFGARQPVLIYATATPDEVKAVQRELGVEQAGHLVEGTLAAIARGLRELGVRKFVVAGGETSGAVVQALDVQTLRIGAQIDPGVPATATTGDIPLALALKSGNFGATDFFAKALRHLDGTAS</sequence>
<organism evidence="15 16">
    <name type="scientific">Paraburkholderia phenazinium</name>
    <dbReference type="NCBI Taxonomy" id="60549"/>
    <lineage>
        <taxon>Bacteria</taxon>
        <taxon>Pseudomonadati</taxon>
        <taxon>Pseudomonadota</taxon>
        <taxon>Betaproteobacteria</taxon>
        <taxon>Burkholderiales</taxon>
        <taxon>Burkholderiaceae</taxon>
        <taxon>Paraburkholderia</taxon>
    </lineage>
</organism>
<keyword evidence="2" id="KW-0808">Transferase</keyword>
<evidence type="ECO:0000256" key="10">
    <source>
        <dbReference type="ARBA" id="ARBA00039095"/>
    </source>
</evidence>
<dbReference type="GO" id="GO:0005524">
    <property type="term" value="F:ATP binding"/>
    <property type="evidence" value="ECO:0007669"/>
    <property type="project" value="UniProtKB-KW"/>
</dbReference>
<reference evidence="15 16" key="1">
    <citation type="submission" date="2016-11" db="EMBL/GenBank/DDBJ databases">
        <authorList>
            <person name="Jaros S."/>
            <person name="Januszkiewicz K."/>
            <person name="Wedrychowicz H."/>
        </authorList>
    </citation>
    <scope>NUCLEOTIDE SEQUENCE [LARGE SCALE GENOMIC DNA]</scope>
    <source>
        <strain evidence="15 16">GAS95</strain>
    </source>
</reference>